<evidence type="ECO:0000256" key="13">
    <source>
        <dbReference type="ARBA" id="ARBA00032493"/>
    </source>
</evidence>
<evidence type="ECO:0000256" key="4">
    <source>
        <dbReference type="ARBA" id="ARBA00013076"/>
    </source>
</evidence>
<organism evidence="16 17">
    <name type="scientific">Kineococcus glutinatus</name>
    <dbReference type="NCBI Taxonomy" id="1070872"/>
    <lineage>
        <taxon>Bacteria</taxon>
        <taxon>Bacillati</taxon>
        <taxon>Actinomycetota</taxon>
        <taxon>Actinomycetes</taxon>
        <taxon>Kineosporiales</taxon>
        <taxon>Kineosporiaceae</taxon>
        <taxon>Kineococcus</taxon>
    </lineage>
</organism>
<dbReference type="InterPro" id="IPR036188">
    <property type="entry name" value="FAD/NAD-bd_sf"/>
</dbReference>
<accession>A0ABP9HD53</accession>
<evidence type="ECO:0000256" key="11">
    <source>
        <dbReference type="ARBA" id="ARBA00029939"/>
    </source>
</evidence>
<evidence type="ECO:0000256" key="5">
    <source>
        <dbReference type="ARBA" id="ARBA00016406"/>
    </source>
</evidence>
<keyword evidence="9" id="KW-0560">Oxidoreductase</keyword>
<dbReference type="Pfam" id="PF13434">
    <property type="entry name" value="Lys_Orn_oxgnase"/>
    <property type="match status" value="1"/>
</dbReference>
<evidence type="ECO:0000256" key="7">
    <source>
        <dbReference type="ARBA" id="ARBA00022827"/>
    </source>
</evidence>
<sequence>MSAATGTAMGTATDTATGTGPEVLDVVGVGFGPANLALAIAVHEGAGTPDALRARFLERKPAFGWHRGMLLPGASMQVSFLKDLATMRNPASGFSFLTYLHQRGRLVDFVNAKTFFPSRLEFHDYLEWAAAQVDDLVRYDAEVERIDPVTGEGGTVDALDVVVRQGGASHVLRTRNVVFGTGLRPRMPEGVSTGARVWHSAEFLDRLAALPAEPRAVGVLGAGQSAAEVAEHLHTRFPAADVYAVHSRYGYSPADSTPFANRVFDPEAVDVFHGAGPAVREQIAGYHRGTNYSVVDAALIEELHRRVYEEKVTGRRRLHVLNTSRVTAVAAEPGRVRVSVENVADGSTRRLSLDLLVCATGYHPADPSPLLGDLVRRCARDERGRLLAERDYRVGADPALRAGIYLLGGTEHTHGISASLLSNAAVRAGEVHASLLRSVRAAGEREAGEREPRLVAAVG</sequence>
<name>A0ABP9HD53_9ACTN</name>
<evidence type="ECO:0000256" key="2">
    <source>
        <dbReference type="ARBA" id="ARBA00004924"/>
    </source>
</evidence>
<evidence type="ECO:0000256" key="12">
    <source>
        <dbReference type="ARBA" id="ARBA00031158"/>
    </source>
</evidence>
<gene>
    <name evidence="16" type="ORF">GCM10023225_07930</name>
</gene>
<keyword evidence="6" id="KW-0285">Flavoprotein</keyword>
<dbReference type="EC" id="1.14.13.59" evidence="4"/>
<evidence type="ECO:0000256" key="8">
    <source>
        <dbReference type="ARBA" id="ARBA00022857"/>
    </source>
</evidence>
<dbReference type="Gene3D" id="3.50.50.60">
    <property type="entry name" value="FAD/NAD(P)-binding domain"/>
    <property type="match status" value="1"/>
</dbReference>
<keyword evidence="17" id="KW-1185">Reference proteome</keyword>
<evidence type="ECO:0000256" key="6">
    <source>
        <dbReference type="ARBA" id="ARBA00022630"/>
    </source>
</evidence>
<keyword evidence="10" id="KW-0503">Monooxygenase</keyword>
<evidence type="ECO:0000256" key="9">
    <source>
        <dbReference type="ARBA" id="ARBA00023002"/>
    </source>
</evidence>
<evidence type="ECO:0000256" key="1">
    <source>
        <dbReference type="ARBA" id="ARBA00001974"/>
    </source>
</evidence>
<evidence type="ECO:0000256" key="3">
    <source>
        <dbReference type="ARBA" id="ARBA00007588"/>
    </source>
</evidence>
<comment type="caution">
    <text evidence="16">The sequence shown here is derived from an EMBL/GenBank/DDBJ whole genome shotgun (WGS) entry which is preliminary data.</text>
</comment>
<evidence type="ECO:0000256" key="15">
    <source>
        <dbReference type="ARBA" id="ARBA00048407"/>
    </source>
</evidence>
<dbReference type="Proteomes" id="UP001501195">
    <property type="component" value="Unassembled WGS sequence"/>
</dbReference>
<protein>
    <recommendedName>
        <fullName evidence="5">L-lysine N6-monooxygenase MbtG</fullName>
        <ecNumber evidence="4">1.14.13.59</ecNumber>
    </recommendedName>
    <alternativeName>
        <fullName evidence="14">Lysine 6-N-hydroxylase</fullName>
    </alternativeName>
    <alternativeName>
        <fullName evidence="13">Lysine N6-hydroxylase</fullName>
    </alternativeName>
    <alternativeName>
        <fullName evidence="11">Lysine-N-oxygenase</fullName>
    </alternativeName>
    <alternativeName>
        <fullName evidence="12">Mycobactin synthase protein G</fullName>
    </alternativeName>
</protein>
<dbReference type="PRINTS" id="PR00368">
    <property type="entry name" value="FADPNR"/>
</dbReference>
<evidence type="ECO:0000256" key="14">
    <source>
        <dbReference type="ARBA" id="ARBA00032738"/>
    </source>
</evidence>
<keyword evidence="7" id="KW-0274">FAD</keyword>
<comment type="catalytic activity">
    <reaction evidence="15">
        <text>L-lysine + NADPH + O2 = N(6)-hydroxy-L-lysine + NADP(+) + H2O</text>
        <dbReference type="Rhea" id="RHEA:23228"/>
        <dbReference type="ChEBI" id="CHEBI:15377"/>
        <dbReference type="ChEBI" id="CHEBI:15379"/>
        <dbReference type="ChEBI" id="CHEBI:32551"/>
        <dbReference type="ChEBI" id="CHEBI:57783"/>
        <dbReference type="ChEBI" id="CHEBI:57820"/>
        <dbReference type="ChEBI" id="CHEBI:58349"/>
        <dbReference type="EC" id="1.14.13.59"/>
    </reaction>
</comment>
<proteinExistence type="inferred from homology"/>
<comment type="similarity">
    <text evidence="3">Belongs to the lysine N(6)-hydroxylase/L-ornithine N(5)-oxygenase family.</text>
</comment>
<comment type="pathway">
    <text evidence="2">Siderophore biosynthesis.</text>
</comment>
<reference evidence="17" key="1">
    <citation type="journal article" date="2019" name="Int. J. Syst. Evol. Microbiol.">
        <title>The Global Catalogue of Microorganisms (GCM) 10K type strain sequencing project: providing services to taxonomists for standard genome sequencing and annotation.</title>
        <authorList>
            <consortium name="The Broad Institute Genomics Platform"/>
            <consortium name="The Broad Institute Genome Sequencing Center for Infectious Disease"/>
            <person name="Wu L."/>
            <person name="Ma J."/>
        </authorList>
    </citation>
    <scope>NUCLEOTIDE SEQUENCE [LARGE SCALE GENOMIC DNA]</scope>
    <source>
        <strain evidence="17">JCM 18126</strain>
    </source>
</reference>
<dbReference type="InterPro" id="IPR025700">
    <property type="entry name" value="Lys/Orn_oxygenase"/>
</dbReference>
<dbReference type="PANTHER" id="PTHR42802:SF1">
    <property type="entry name" value="L-ORNITHINE N(5)-MONOOXYGENASE"/>
    <property type="match status" value="1"/>
</dbReference>
<keyword evidence="8" id="KW-0521">NADP</keyword>
<evidence type="ECO:0000313" key="17">
    <source>
        <dbReference type="Proteomes" id="UP001501195"/>
    </source>
</evidence>
<evidence type="ECO:0000313" key="16">
    <source>
        <dbReference type="EMBL" id="GAA4967859.1"/>
    </source>
</evidence>
<evidence type="ECO:0000256" key="10">
    <source>
        <dbReference type="ARBA" id="ARBA00023033"/>
    </source>
</evidence>
<dbReference type="PANTHER" id="PTHR42802">
    <property type="entry name" value="MONOOXYGENASE"/>
    <property type="match status" value="1"/>
</dbReference>
<comment type="cofactor">
    <cofactor evidence="1">
        <name>FAD</name>
        <dbReference type="ChEBI" id="CHEBI:57692"/>
    </cofactor>
</comment>
<dbReference type="EMBL" id="BAABIL010000097">
    <property type="protein sequence ID" value="GAA4967859.1"/>
    <property type="molecule type" value="Genomic_DNA"/>
</dbReference>
<dbReference type="SUPFAM" id="SSF51905">
    <property type="entry name" value="FAD/NAD(P)-binding domain"/>
    <property type="match status" value="2"/>
</dbReference>